<dbReference type="PROSITE" id="PS00211">
    <property type="entry name" value="ABC_TRANSPORTER_1"/>
    <property type="match status" value="1"/>
</dbReference>
<dbReference type="GO" id="GO:0005524">
    <property type="term" value="F:ATP binding"/>
    <property type="evidence" value="ECO:0007669"/>
    <property type="project" value="UniProtKB-KW"/>
</dbReference>
<dbReference type="InterPro" id="IPR003593">
    <property type="entry name" value="AAA+_ATPase"/>
</dbReference>
<keyword evidence="3" id="KW-0547">Nucleotide-binding</keyword>
<proteinExistence type="inferred from homology"/>
<reference evidence="7" key="1">
    <citation type="journal article" date="2019" name="Int. J. Syst. Evol. Microbiol.">
        <title>The Global Catalogue of Microorganisms (GCM) 10K type strain sequencing project: providing services to taxonomists for standard genome sequencing and annotation.</title>
        <authorList>
            <consortium name="The Broad Institute Genomics Platform"/>
            <consortium name="The Broad Institute Genome Sequencing Center for Infectious Disease"/>
            <person name="Wu L."/>
            <person name="Ma J."/>
        </authorList>
    </citation>
    <scope>NUCLEOTIDE SEQUENCE [LARGE SCALE GENOMIC DNA]</scope>
    <source>
        <strain evidence="7">CG52</strain>
    </source>
</reference>
<protein>
    <submittedName>
        <fullName evidence="6">ABC transporter ATP-binding protein</fullName>
    </submittedName>
</protein>
<organism evidence="6 7">
    <name type="scientific">Rhizobium helianthi</name>
    <dbReference type="NCBI Taxonomy" id="1132695"/>
    <lineage>
        <taxon>Bacteria</taxon>
        <taxon>Pseudomonadati</taxon>
        <taxon>Pseudomonadota</taxon>
        <taxon>Alphaproteobacteria</taxon>
        <taxon>Hyphomicrobiales</taxon>
        <taxon>Rhizobiaceae</taxon>
        <taxon>Rhizobium/Agrobacterium group</taxon>
        <taxon>Rhizobium</taxon>
    </lineage>
</organism>
<keyword evidence="2" id="KW-0813">Transport</keyword>
<evidence type="ECO:0000256" key="4">
    <source>
        <dbReference type="ARBA" id="ARBA00022840"/>
    </source>
</evidence>
<dbReference type="Proteomes" id="UP001597322">
    <property type="component" value="Unassembled WGS sequence"/>
</dbReference>
<evidence type="ECO:0000256" key="2">
    <source>
        <dbReference type="ARBA" id="ARBA00022448"/>
    </source>
</evidence>
<dbReference type="PANTHER" id="PTHR43335">
    <property type="entry name" value="ABC TRANSPORTER, ATP-BINDING PROTEIN"/>
    <property type="match status" value="1"/>
</dbReference>
<comment type="caution">
    <text evidence="6">The sequence shown here is derived from an EMBL/GenBank/DDBJ whole genome shotgun (WGS) entry which is preliminary data.</text>
</comment>
<evidence type="ECO:0000256" key="3">
    <source>
        <dbReference type="ARBA" id="ARBA00022741"/>
    </source>
</evidence>
<name>A0ABW4LY64_9HYPH</name>
<dbReference type="EMBL" id="JBHUEQ010000003">
    <property type="protein sequence ID" value="MFD1744123.1"/>
    <property type="molecule type" value="Genomic_DNA"/>
</dbReference>
<dbReference type="InterPro" id="IPR017871">
    <property type="entry name" value="ABC_transporter-like_CS"/>
</dbReference>
<evidence type="ECO:0000313" key="7">
    <source>
        <dbReference type="Proteomes" id="UP001597322"/>
    </source>
</evidence>
<evidence type="ECO:0000313" key="6">
    <source>
        <dbReference type="EMBL" id="MFD1744123.1"/>
    </source>
</evidence>
<gene>
    <name evidence="6" type="ORF">ACFSE1_01490</name>
</gene>
<accession>A0ABW4LY64</accession>
<dbReference type="PANTHER" id="PTHR43335:SF2">
    <property type="entry name" value="ABC TRANSPORTER, ATP-BINDING PROTEIN"/>
    <property type="match status" value="1"/>
</dbReference>
<dbReference type="Gene3D" id="3.40.50.300">
    <property type="entry name" value="P-loop containing nucleotide triphosphate hydrolases"/>
    <property type="match status" value="1"/>
</dbReference>
<evidence type="ECO:0000259" key="5">
    <source>
        <dbReference type="PROSITE" id="PS50893"/>
    </source>
</evidence>
<sequence length="300" mass="32606">MNAISLFEVSKRFGWGERQVQALTAVSLDVPEAAVYGLLGPNGAGKSTLLRIICGLIKADHGQISLFEKPADAQGRAKLGTLIESPTFYPYMTAAQFLAVLANVSGLRPDLDVLFRRVDLSHARDQKISGFSLGMRQRLGVAAALIARPQAVIFDEPTNGLDPDGMIEMRSLIQDLAKQEGIAVLLSSHLLDEVEKVADQVAILSHGEVVSQGRVSDLLGGNEYLWLDAKPHAAVLDRLGDTAWVEGEGIGVNIERSQVPDLLKSLVLQGFDIHQAKWVRPNLEALFLAQTRNERNGVRS</sequence>
<dbReference type="PROSITE" id="PS50893">
    <property type="entry name" value="ABC_TRANSPORTER_2"/>
    <property type="match status" value="1"/>
</dbReference>
<feature type="domain" description="ABC transporter" evidence="5">
    <location>
        <begin position="4"/>
        <end position="231"/>
    </location>
</feature>
<keyword evidence="7" id="KW-1185">Reference proteome</keyword>
<dbReference type="InterPro" id="IPR003439">
    <property type="entry name" value="ABC_transporter-like_ATP-bd"/>
</dbReference>
<dbReference type="Pfam" id="PF00005">
    <property type="entry name" value="ABC_tran"/>
    <property type="match status" value="1"/>
</dbReference>
<keyword evidence="4 6" id="KW-0067">ATP-binding</keyword>
<comment type="similarity">
    <text evidence="1">Belongs to the ABC transporter superfamily.</text>
</comment>
<evidence type="ECO:0000256" key="1">
    <source>
        <dbReference type="ARBA" id="ARBA00005417"/>
    </source>
</evidence>
<dbReference type="SUPFAM" id="SSF52540">
    <property type="entry name" value="P-loop containing nucleoside triphosphate hydrolases"/>
    <property type="match status" value="1"/>
</dbReference>
<dbReference type="InterPro" id="IPR027417">
    <property type="entry name" value="P-loop_NTPase"/>
</dbReference>
<dbReference type="SMART" id="SM00382">
    <property type="entry name" value="AAA"/>
    <property type="match status" value="1"/>
</dbReference>
<dbReference type="RefSeq" id="WP_377395512.1">
    <property type="nucleotide sequence ID" value="NZ_JBHUEQ010000003.1"/>
</dbReference>